<dbReference type="AlphaFoldDB" id="A0A7W7VS94"/>
<comment type="caution">
    <text evidence="2">The sequence shown here is derived from an EMBL/GenBank/DDBJ whole genome shotgun (WGS) entry which is preliminary data.</text>
</comment>
<feature type="compositionally biased region" description="Polar residues" evidence="1">
    <location>
        <begin position="94"/>
        <end position="105"/>
    </location>
</feature>
<evidence type="ECO:0000256" key="1">
    <source>
        <dbReference type="SAM" id="MobiDB-lite"/>
    </source>
</evidence>
<evidence type="ECO:0000313" key="2">
    <source>
        <dbReference type="EMBL" id="MBB4920369.1"/>
    </source>
</evidence>
<name>A0A7W7VS94_9ACTN</name>
<dbReference type="EMBL" id="JACHJP010000013">
    <property type="protein sequence ID" value="MBB4920369.1"/>
    <property type="molecule type" value="Genomic_DNA"/>
</dbReference>
<evidence type="ECO:0000313" key="3">
    <source>
        <dbReference type="Proteomes" id="UP000552644"/>
    </source>
</evidence>
<accession>A0A7W7VS94</accession>
<sequence>MNPLEVRSPSFRTASAGLSGAGEDLAAHGHALGTSGAVFGPGPVGGLLGDLLERTLGALTASLESVVTDLDDAGRALGQMDTGYRRAETLSVEAVSQATRADSPTTPRPSPHPYAPPGTAWPA</sequence>
<reference evidence="2 3" key="1">
    <citation type="submission" date="2020-08" db="EMBL/GenBank/DDBJ databases">
        <title>Genomic Encyclopedia of Type Strains, Phase III (KMG-III): the genomes of soil and plant-associated and newly described type strains.</title>
        <authorList>
            <person name="Whitman W."/>
        </authorList>
    </citation>
    <scope>NUCLEOTIDE SEQUENCE [LARGE SCALE GENOMIC DNA]</scope>
    <source>
        <strain evidence="2 3">CECT 8840</strain>
    </source>
</reference>
<feature type="compositionally biased region" description="Pro residues" evidence="1">
    <location>
        <begin position="106"/>
        <end position="116"/>
    </location>
</feature>
<dbReference type="RefSeq" id="WP_184724426.1">
    <property type="nucleotide sequence ID" value="NZ_JACHJP010000013.1"/>
</dbReference>
<gene>
    <name evidence="2" type="ORF">FHS44_007518</name>
</gene>
<feature type="region of interest" description="Disordered" evidence="1">
    <location>
        <begin position="92"/>
        <end position="123"/>
    </location>
</feature>
<protein>
    <submittedName>
        <fullName evidence="2">Uncharacterized protein</fullName>
    </submittedName>
</protein>
<dbReference type="Proteomes" id="UP000552644">
    <property type="component" value="Unassembled WGS sequence"/>
</dbReference>
<keyword evidence="3" id="KW-1185">Reference proteome</keyword>
<organism evidence="2 3">
    <name type="scientific">Streptosporangium saharense</name>
    <dbReference type="NCBI Taxonomy" id="1706840"/>
    <lineage>
        <taxon>Bacteria</taxon>
        <taxon>Bacillati</taxon>
        <taxon>Actinomycetota</taxon>
        <taxon>Actinomycetes</taxon>
        <taxon>Streptosporangiales</taxon>
        <taxon>Streptosporangiaceae</taxon>
        <taxon>Streptosporangium</taxon>
    </lineage>
</organism>
<proteinExistence type="predicted"/>